<dbReference type="EMBL" id="CP015118">
    <property type="protein sequence ID" value="ARN19265.1"/>
    <property type="molecule type" value="Genomic_DNA"/>
</dbReference>
<dbReference type="SUPFAM" id="SSF53850">
    <property type="entry name" value="Periplasmic binding protein-like II"/>
    <property type="match status" value="1"/>
</dbReference>
<proteinExistence type="inferred from homology"/>
<dbReference type="CDD" id="cd07012">
    <property type="entry name" value="PBP2_Bug_TTT"/>
    <property type="match status" value="1"/>
</dbReference>
<dbReference type="RefSeq" id="WP_085749521.1">
    <property type="nucleotide sequence ID" value="NZ_BSPR01000002.1"/>
</dbReference>
<accession>A0A1W6L4N1</accession>
<dbReference type="PANTHER" id="PTHR42928:SF5">
    <property type="entry name" value="BLR1237 PROTEIN"/>
    <property type="match status" value="1"/>
</dbReference>
<dbReference type="AlphaFoldDB" id="A0A1W6L4N1"/>
<dbReference type="InterPro" id="IPR042100">
    <property type="entry name" value="Bug_dom1"/>
</dbReference>
<sequence>MDRRTWLLAAASIGSTARATAPGLRLIVAYPPGGLSDDAARRLAQALEPRFGAPVLVEHRPGAAGLVALDTLARARPDGHTLCYSAITPLFLQPREVSPVIAVLETPALLVATPAFTGRSLADVVAQARAAPGHLRWATSGVGTTGHRVLARVQASAGITLTHVPYAGGGHQVNDALAGQFELLLTNAGPLQRAHVATGRLRPLAVGSPRRLAMLPGVPTFAEAGFPDANLASVFGVFAPAGTPRDVVARLNAAFGEALMSPDLRRHFESAGSTVLGGSPAAFAARIQAEAGQVQGPLSLD</sequence>
<protein>
    <submittedName>
        <fullName evidence="2">Uncharacterized protein</fullName>
    </submittedName>
</protein>
<dbReference type="STRING" id="946333.A4W93_04690"/>
<reference evidence="2 3" key="1">
    <citation type="submission" date="2016-04" db="EMBL/GenBank/DDBJ databases">
        <title>Complete genome sequence of natural rubber-degrading, novel Gram-negative bacterium, Rhizobacter gummiphilus strain NS21.</title>
        <authorList>
            <person name="Tabata M."/>
            <person name="Kasai D."/>
            <person name="Fukuda M."/>
        </authorList>
    </citation>
    <scope>NUCLEOTIDE SEQUENCE [LARGE SCALE GENOMIC DNA]</scope>
    <source>
        <strain evidence="2 3">NS21</strain>
    </source>
</reference>
<organism evidence="2 3">
    <name type="scientific">Piscinibacter gummiphilus</name>
    <dbReference type="NCBI Taxonomy" id="946333"/>
    <lineage>
        <taxon>Bacteria</taxon>
        <taxon>Pseudomonadati</taxon>
        <taxon>Pseudomonadota</taxon>
        <taxon>Betaproteobacteria</taxon>
        <taxon>Burkholderiales</taxon>
        <taxon>Sphaerotilaceae</taxon>
        <taxon>Piscinibacter</taxon>
    </lineage>
</organism>
<gene>
    <name evidence="2" type="ORF">A4W93_04690</name>
</gene>
<dbReference type="OrthoDB" id="8678477at2"/>
<dbReference type="KEGG" id="rgu:A4W93_04690"/>
<evidence type="ECO:0000256" key="1">
    <source>
        <dbReference type="ARBA" id="ARBA00006987"/>
    </source>
</evidence>
<name>A0A1W6L4N1_9BURK</name>
<dbReference type="InterPro" id="IPR005064">
    <property type="entry name" value="BUG"/>
</dbReference>
<dbReference type="Gene3D" id="3.40.190.150">
    <property type="entry name" value="Bordetella uptake gene, domain 1"/>
    <property type="match status" value="1"/>
</dbReference>
<keyword evidence="3" id="KW-1185">Reference proteome</keyword>
<dbReference type="Pfam" id="PF03401">
    <property type="entry name" value="TctC"/>
    <property type="match status" value="1"/>
</dbReference>
<evidence type="ECO:0000313" key="3">
    <source>
        <dbReference type="Proteomes" id="UP000193427"/>
    </source>
</evidence>
<dbReference type="PANTHER" id="PTHR42928">
    <property type="entry name" value="TRICARBOXYLATE-BINDING PROTEIN"/>
    <property type="match status" value="1"/>
</dbReference>
<evidence type="ECO:0000313" key="2">
    <source>
        <dbReference type="EMBL" id="ARN19265.1"/>
    </source>
</evidence>
<dbReference type="Proteomes" id="UP000193427">
    <property type="component" value="Chromosome"/>
</dbReference>
<comment type="similarity">
    <text evidence="1">Belongs to the UPF0065 (bug) family.</text>
</comment>
<dbReference type="PIRSF" id="PIRSF017082">
    <property type="entry name" value="YflP"/>
    <property type="match status" value="1"/>
</dbReference>
<dbReference type="Gene3D" id="3.40.190.10">
    <property type="entry name" value="Periplasmic binding protein-like II"/>
    <property type="match status" value="1"/>
</dbReference>